<accession>A0A7G2F1M3</accession>
<sequence length="153" mass="17410">MEKSGERSGGDSDVSNIIERRNMTFIIGNKDYTASLLYLRNSISLLLLLLVIRLFSCANPFHDLWHSSLVNWCEVSVSCLPLGDFLLITQRHWSSWDFSFPQAVSMSSPHLLGEPPSRLFRLSLQPSSASSLSGTISRRTKIKDKEQRRRKLL</sequence>
<evidence type="ECO:0000313" key="1">
    <source>
        <dbReference type="EMBL" id="CAD5327192.1"/>
    </source>
</evidence>
<evidence type="ECO:0000313" key="2">
    <source>
        <dbReference type="Proteomes" id="UP000516314"/>
    </source>
</evidence>
<organism evidence="1 2">
    <name type="scientific">Arabidopsis thaliana</name>
    <name type="common">Mouse-ear cress</name>
    <dbReference type="NCBI Taxonomy" id="3702"/>
    <lineage>
        <taxon>Eukaryota</taxon>
        <taxon>Viridiplantae</taxon>
        <taxon>Streptophyta</taxon>
        <taxon>Embryophyta</taxon>
        <taxon>Tracheophyta</taxon>
        <taxon>Spermatophyta</taxon>
        <taxon>Magnoliopsida</taxon>
        <taxon>eudicotyledons</taxon>
        <taxon>Gunneridae</taxon>
        <taxon>Pentapetalae</taxon>
        <taxon>rosids</taxon>
        <taxon>malvids</taxon>
        <taxon>Brassicales</taxon>
        <taxon>Brassicaceae</taxon>
        <taxon>Camelineae</taxon>
        <taxon>Arabidopsis</taxon>
    </lineage>
</organism>
<protein>
    <submittedName>
        <fullName evidence="1">(thale cress) hypothetical protein</fullName>
    </submittedName>
</protein>
<proteinExistence type="predicted"/>
<dbReference type="Proteomes" id="UP000516314">
    <property type="component" value="Chromosome 4"/>
</dbReference>
<dbReference type="AlphaFoldDB" id="A0A7G2F1M3"/>
<gene>
    <name evidence="1" type="ORF">AT9943_LOCUS14902</name>
</gene>
<reference evidence="1 2" key="1">
    <citation type="submission" date="2020-09" db="EMBL/GenBank/DDBJ databases">
        <authorList>
            <person name="Ashkenazy H."/>
        </authorList>
    </citation>
    <scope>NUCLEOTIDE SEQUENCE [LARGE SCALE GENOMIC DNA]</scope>
    <source>
        <strain evidence="2">cv. Cdm-0</strain>
    </source>
</reference>
<name>A0A7G2F1M3_ARATH</name>
<dbReference type="EMBL" id="LR881469">
    <property type="protein sequence ID" value="CAD5327192.1"/>
    <property type="molecule type" value="Genomic_DNA"/>
</dbReference>